<feature type="region of interest" description="Disordered" evidence="4">
    <location>
        <begin position="116"/>
        <end position="151"/>
    </location>
</feature>
<dbReference type="GO" id="GO:0005737">
    <property type="term" value="C:cytoplasm"/>
    <property type="evidence" value="ECO:0007669"/>
    <property type="project" value="UniProtKB-ARBA"/>
</dbReference>
<dbReference type="GO" id="GO:0003735">
    <property type="term" value="F:structural constituent of ribosome"/>
    <property type="evidence" value="ECO:0007669"/>
    <property type="project" value="InterPro"/>
</dbReference>
<comment type="similarity">
    <text evidence="3">Belongs to the bacterial ribosomal protein bS16 family.</text>
</comment>
<dbReference type="STRING" id="28181.BEN30_03515"/>
<dbReference type="InterPro" id="IPR020592">
    <property type="entry name" value="Ribosomal_bS16_CS"/>
</dbReference>
<dbReference type="PANTHER" id="PTHR12919">
    <property type="entry name" value="30S RIBOSOMAL PROTEIN S16"/>
    <property type="match status" value="1"/>
</dbReference>
<dbReference type="InterPro" id="IPR023803">
    <property type="entry name" value="Ribosomal_bS16_dom_sf"/>
</dbReference>
<dbReference type="Pfam" id="PF00886">
    <property type="entry name" value="Ribosomal_S16"/>
    <property type="match status" value="1"/>
</dbReference>
<keyword evidence="1 3" id="KW-0689">Ribosomal protein</keyword>
<dbReference type="GO" id="GO:0015935">
    <property type="term" value="C:small ribosomal subunit"/>
    <property type="evidence" value="ECO:0007669"/>
    <property type="project" value="TreeGrafter"/>
</dbReference>
<dbReference type="EMBL" id="MCGG01000008">
    <property type="protein sequence ID" value="OEJ69175.1"/>
    <property type="molecule type" value="Genomic_DNA"/>
</dbReference>
<evidence type="ECO:0000256" key="2">
    <source>
        <dbReference type="ARBA" id="ARBA00023274"/>
    </source>
</evidence>
<dbReference type="PROSITE" id="PS00732">
    <property type="entry name" value="RIBOSOMAL_S16"/>
    <property type="match status" value="1"/>
</dbReference>
<accession>A0A1E5QAX3</accession>
<evidence type="ECO:0000256" key="3">
    <source>
        <dbReference type="HAMAP-Rule" id="MF_00385"/>
    </source>
</evidence>
<dbReference type="SUPFAM" id="SSF54565">
    <property type="entry name" value="Ribosomal protein S16"/>
    <property type="match status" value="1"/>
</dbReference>
<dbReference type="RefSeq" id="WP_069956640.1">
    <property type="nucleotide sequence ID" value="NZ_MCGG01000008.1"/>
</dbReference>
<reference evidence="6" key="1">
    <citation type="submission" date="2016-07" db="EMBL/GenBank/DDBJ databases">
        <authorList>
            <person name="Florea S."/>
            <person name="Webb J.S."/>
            <person name="Jaromczyk J."/>
            <person name="Schardl C.L."/>
        </authorList>
    </citation>
    <scope>NUCLEOTIDE SEQUENCE [LARGE SCALE GENOMIC DNA]</scope>
    <source>
        <strain evidence="6">MV-1</strain>
    </source>
</reference>
<sequence>MSLRIRLSRGGAKKRPYYRIVVADSRSPRDGRFIERVGTYNPMLAKDSDQRVVLKEDRITHWVGLGAQPSDRVARFLGAAGLAEKPAIPQQTKKNKPKAKALERIAEKEAKAAEAIEAAEAAKAAAAEAAAAPAEEAPAEEAPAEEAAAEG</sequence>
<evidence type="ECO:0000313" key="6">
    <source>
        <dbReference type="Proteomes" id="UP000095347"/>
    </source>
</evidence>
<comment type="caution">
    <text evidence="5">The sequence shown here is derived from an EMBL/GenBank/DDBJ whole genome shotgun (WGS) entry which is preliminary data.</text>
</comment>
<dbReference type="InterPro" id="IPR000307">
    <property type="entry name" value="Ribosomal_bS16"/>
</dbReference>
<dbReference type="GO" id="GO:0006412">
    <property type="term" value="P:translation"/>
    <property type="evidence" value="ECO:0007669"/>
    <property type="project" value="UniProtKB-UniRule"/>
</dbReference>
<dbReference type="Gene3D" id="3.30.1320.10">
    <property type="match status" value="1"/>
</dbReference>
<evidence type="ECO:0000256" key="1">
    <source>
        <dbReference type="ARBA" id="ARBA00022980"/>
    </source>
</evidence>
<keyword evidence="6" id="KW-1185">Reference proteome</keyword>
<feature type="compositionally biased region" description="Acidic residues" evidence="4">
    <location>
        <begin position="137"/>
        <end position="151"/>
    </location>
</feature>
<protein>
    <recommendedName>
        <fullName evidence="3">Small ribosomal subunit protein bS16</fullName>
    </recommendedName>
</protein>
<dbReference type="HAMAP" id="MF_00385">
    <property type="entry name" value="Ribosomal_bS16"/>
    <property type="match status" value="1"/>
</dbReference>
<dbReference type="OrthoDB" id="9807878at2"/>
<dbReference type="NCBIfam" id="TIGR00002">
    <property type="entry name" value="S16"/>
    <property type="match status" value="1"/>
</dbReference>
<evidence type="ECO:0000256" key="4">
    <source>
        <dbReference type="SAM" id="MobiDB-lite"/>
    </source>
</evidence>
<dbReference type="PANTHER" id="PTHR12919:SF20">
    <property type="entry name" value="SMALL RIBOSOMAL SUBUNIT PROTEIN BS16M"/>
    <property type="match status" value="1"/>
</dbReference>
<dbReference type="Proteomes" id="UP000095347">
    <property type="component" value="Unassembled WGS sequence"/>
</dbReference>
<name>A0A1E5QAX3_9PROT</name>
<keyword evidence="2 3" id="KW-0687">Ribonucleoprotein</keyword>
<evidence type="ECO:0000313" key="5">
    <source>
        <dbReference type="EMBL" id="OEJ69175.1"/>
    </source>
</evidence>
<gene>
    <name evidence="3" type="primary">rpsP</name>
    <name evidence="5" type="ORF">BEN30_03515</name>
</gene>
<dbReference type="AlphaFoldDB" id="A0A1E5QAX3"/>
<feature type="compositionally biased region" description="Low complexity" evidence="4">
    <location>
        <begin position="116"/>
        <end position="136"/>
    </location>
</feature>
<proteinExistence type="inferred from homology"/>
<organism evidence="5 6">
    <name type="scientific">Magnetovibrio blakemorei</name>
    <dbReference type="NCBI Taxonomy" id="28181"/>
    <lineage>
        <taxon>Bacteria</taxon>
        <taxon>Pseudomonadati</taxon>
        <taxon>Pseudomonadota</taxon>
        <taxon>Alphaproteobacteria</taxon>
        <taxon>Rhodospirillales</taxon>
        <taxon>Magnetovibrionaceae</taxon>
        <taxon>Magnetovibrio</taxon>
    </lineage>
</organism>